<dbReference type="PANTHER" id="PTHR28153">
    <property type="entry name" value="PROTEIN, PUTATIVE-RELATED"/>
    <property type="match status" value="1"/>
</dbReference>
<dbReference type="Proteomes" id="UP001302676">
    <property type="component" value="Unassembled WGS sequence"/>
</dbReference>
<accession>A0AAN6ZPR5</accession>
<keyword evidence="4" id="KW-1185">Reference proteome</keyword>
<dbReference type="GeneID" id="87822281"/>
<comment type="caution">
    <text evidence="3">The sequence shown here is derived from an EMBL/GenBank/DDBJ whole genome shotgun (WGS) entry which is preliminary data.</text>
</comment>
<protein>
    <recommendedName>
        <fullName evidence="2">DUF4484 domain-containing protein</fullName>
    </recommendedName>
</protein>
<evidence type="ECO:0000313" key="3">
    <source>
        <dbReference type="EMBL" id="KAK4146362.1"/>
    </source>
</evidence>
<feature type="region of interest" description="Disordered" evidence="1">
    <location>
        <begin position="628"/>
        <end position="692"/>
    </location>
</feature>
<dbReference type="EMBL" id="MU853562">
    <property type="protein sequence ID" value="KAK4146362.1"/>
    <property type="molecule type" value="Genomic_DNA"/>
</dbReference>
<feature type="compositionally biased region" description="Gly residues" evidence="1">
    <location>
        <begin position="642"/>
        <end position="653"/>
    </location>
</feature>
<feature type="compositionally biased region" description="Polar residues" evidence="1">
    <location>
        <begin position="436"/>
        <end position="446"/>
    </location>
</feature>
<feature type="region of interest" description="Disordered" evidence="1">
    <location>
        <begin position="489"/>
        <end position="580"/>
    </location>
</feature>
<dbReference type="PANTHER" id="PTHR28153:SF1">
    <property type="entry name" value="DUF4484 DOMAIN-CONTAINING PROTEIN"/>
    <property type="match status" value="1"/>
</dbReference>
<feature type="compositionally biased region" description="Low complexity" evidence="1">
    <location>
        <begin position="670"/>
        <end position="682"/>
    </location>
</feature>
<proteinExistence type="predicted"/>
<feature type="domain" description="DUF4484" evidence="2">
    <location>
        <begin position="464"/>
        <end position="745"/>
    </location>
</feature>
<organism evidence="3 4">
    <name type="scientific">Dichotomopilus funicola</name>
    <dbReference type="NCBI Taxonomy" id="1934379"/>
    <lineage>
        <taxon>Eukaryota</taxon>
        <taxon>Fungi</taxon>
        <taxon>Dikarya</taxon>
        <taxon>Ascomycota</taxon>
        <taxon>Pezizomycotina</taxon>
        <taxon>Sordariomycetes</taxon>
        <taxon>Sordariomycetidae</taxon>
        <taxon>Sordariales</taxon>
        <taxon>Chaetomiaceae</taxon>
        <taxon>Dichotomopilus</taxon>
    </lineage>
</organism>
<dbReference type="InterPro" id="IPR018626">
    <property type="entry name" value="LCHN/Anr2"/>
</dbReference>
<dbReference type="AlphaFoldDB" id="A0AAN6ZPR5"/>
<reference evidence="3" key="2">
    <citation type="submission" date="2023-05" db="EMBL/GenBank/DDBJ databases">
        <authorList>
            <consortium name="Lawrence Berkeley National Laboratory"/>
            <person name="Steindorff A."/>
            <person name="Hensen N."/>
            <person name="Bonometti L."/>
            <person name="Westerberg I."/>
            <person name="Brannstrom I.O."/>
            <person name="Guillou S."/>
            <person name="Cros-Aarteil S."/>
            <person name="Calhoun S."/>
            <person name="Haridas S."/>
            <person name="Kuo A."/>
            <person name="Mondo S."/>
            <person name="Pangilinan J."/>
            <person name="Riley R."/>
            <person name="Labutti K."/>
            <person name="Andreopoulos B."/>
            <person name="Lipzen A."/>
            <person name="Chen C."/>
            <person name="Yanf M."/>
            <person name="Daum C."/>
            <person name="Ng V."/>
            <person name="Clum A."/>
            <person name="Ohm R."/>
            <person name="Martin F."/>
            <person name="Silar P."/>
            <person name="Natvig D."/>
            <person name="Lalanne C."/>
            <person name="Gautier V."/>
            <person name="Ament-Velasquez S.L."/>
            <person name="Kruys A."/>
            <person name="Hutchinson M.I."/>
            <person name="Powell A.J."/>
            <person name="Barry K."/>
            <person name="Miller A.N."/>
            <person name="Grigoriev I.V."/>
            <person name="Debuchy R."/>
            <person name="Gladieux P."/>
            <person name="Thoren M.H."/>
            <person name="Johannesson H."/>
        </authorList>
    </citation>
    <scope>NUCLEOTIDE SEQUENCE</scope>
    <source>
        <strain evidence="3">CBS 141.50</strain>
    </source>
</reference>
<feature type="region of interest" description="Disordered" evidence="1">
    <location>
        <begin position="391"/>
        <end position="462"/>
    </location>
</feature>
<sequence>MAAASRRGQPPLSVHLPQHPTSPLPDLPPISALFLIDFDVKAGYTITWKQAVPGLELEGTVEYKSLPSGLHTVPDDLIYFVHDGGHAGLSAFVNTPTDEEETRHARMIAVGVLVPLSAGRLGRAWRHAEGLKSIAARLAADRNQTQLLDEYWDENGVGETTAPQPLKDIPPESPLLGVKAVRPGAGKGHARNRSASDGAALIPPGHRLSPFHPAWSLTALLDTFGPLIFPIQRAALLRKRILISCHAPVHEVCNFVYDISVLSNIPLSVCDVIDTAAPSQRLRPLFCIGVHDLSSLLEYQAPTKRSRRSNDSDDEPHDDDSAAGWVACTTDSILAMKEGLWDMLITMPPPYSSNATQRVWPTVECPKGVSVRATQRDLRRFRSLTLGLARLAPPTANPSSTRPPLASVRSPPSEASDSPVPPVPSIRLSAAASSSRPGTATATTGDRPSGFPTTSSDDDTDTIVEPTTWAALAYNGFMWWASAGEKRHSDEVDEQSHDASLLTDLAPPFSPSMAASSPHLRANRQREPSLTAAAAAPASGDMVSSLASLAAARPAGDDEEDENDTDAHHSHPHHTRRNDEAQARIELAVVAYFHRLTTSIMTVLADIVDSSDDDDLLGLGLLGGGGSGGGGGYSDYTDGPPSRGGEGSSSGGLRGRRRGHHDEDEDDTARLLGSRSNSSSGDDGNGDETSRFPWVRIDSEALAEMGLDVWSQADADFVVDVAARYFARRAYVETKGVEVCGVRVC</sequence>
<feature type="region of interest" description="Disordered" evidence="1">
    <location>
        <begin position="302"/>
        <end position="323"/>
    </location>
</feature>
<dbReference type="GO" id="GO:0005811">
    <property type="term" value="C:lipid droplet"/>
    <property type="evidence" value="ECO:0007669"/>
    <property type="project" value="TreeGrafter"/>
</dbReference>
<gene>
    <name evidence="3" type="ORF">C8A04DRAFT_9884</name>
</gene>
<name>A0AAN6ZPR5_9PEZI</name>
<dbReference type="RefSeq" id="XP_062639733.1">
    <property type="nucleotide sequence ID" value="XM_062785668.1"/>
</dbReference>
<dbReference type="Pfam" id="PF09804">
    <property type="entry name" value="DENND11"/>
    <property type="match status" value="1"/>
</dbReference>
<feature type="compositionally biased region" description="Low complexity" evidence="1">
    <location>
        <begin position="532"/>
        <end position="552"/>
    </location>
</feature>
<evidence type="ECO:0000256" key="1">
    <source>
        <dbReference type="SAM" id="MobiDB-lite"/>
    </source>
</evidence>
<reference evidence="3" key="1">
    <citation type="journal article" date="2023" name="Mol. Phylogenet. Evol.">
        <title>Genome-scale phylogeny and comparative genomics of the fungal order Sordariales.</title>
        <authorList>
            <person name="Hensen N."/>
            <person name="Bonometti L."/>
            <person name="Westerberg I."/>
            <person name="Brannstrom I.O."/>
            <person name="Guillou S."/>
            <person name="Cros-Aarteil S."/>
            <person name="Calhoun S."/>
            <person name="Haridas S."/>
            <person name="Kuo A."/>
            <person name="Mondo S."/>
            <person name="Pangilinan J."/>
            <person name="Riley R."/>
            <person name="LaButti K."/>
            <person name="Andreopoulos B."/>
            <person name="Lipzen A."/>
            <person name="Chen C."/>
            <person name="Yan M."/>
            <person name="Daum C."/>
            <person name="Ng V."/>
            <person name="Clum A."/>
            <person name="Steindorff A."/>
            <person name="Ohm R.A."/>
            <person name="Martin F."/>
            <person name="Silar P."/>
            <person name="Natvig D.O."/>
            <person name="Lalanne C."/>
            <person name="Gautier V."/>
            <person name="Ament-Velasquez S.L."/>
            <person name="Kruys A."/>
            <person name="Hutchinson M.I."/>
            <person name="Powell A.J."/>
            <person name="Barry K."/>
            <person name="Miller A.N."/>
            <person name="Grigoriev I.V."/>
            <person name="Debuchy R."/>
            <person name="Gladieux P."/>
            <person name="Hiltunen Thoren M."/>
            <person name="Johannesson H."/>
        </authorList>
    </citation>
    <scope>NUCLEOTIDE SEQUENCE</scope>
    <source>
        <strain evidence="3">CBS 141.50</strain>
    </source>
</reference>
<dbReference type="InterPro" id="IPR028115">
    <property type="entry name" value="DUF4484"/>
</dbReference>
<feature type="region of interest" description="Disordered" evidence="1">
    <location>
        <begin position="1"/>
        <end position="21"/>
    </location>
</feature>
<dbReference type="Pfam" id="PF14831">
    <property type="entry name" value="DUF4484"/>
    <property type="match status" value="1"/>
</dbReference>
<evidence type="ECO:0000259" key="2">
    <source>
        <dbReference type="Pfam" id="PF14831"/>
    </source>
</evidence>
<evidence type="ECO:0000313" key="4">
    <source>
        <dbReference type="Proteomes" id="UP001302676"/>
    </source>
</evidence>
<dbReference type="InterPro" id="IPR053056">
    <property type="entry name" value="Lipid_Metab_Assoc_Protein"/>
</dbReference>